<organism evidence="1 2">
    <name type="scientific">Achlya hypogyna</name>
    <name type="common">Oomycete</name>
    <name type="synonym">Protoachlya hypogyna</name>
    <dbReference type="NCBI Taxonomy" id="1202772"/>
    <lineage>
        <taxon>Eukaryota</taxon>
        <taxon>Sar</taxon>
        <taxon>Stramenopiles</taxon>
        <taxon>Oomycota</taxon>
        <taxon>Saprolegniomycetes</taxon>
        <taxon>Saprolegniales</taxon>
        <taxon>Achlyaceae</taxon>
        <taxon>Achlya</taxon>
    </lineage>
</organism>
<proteinExistence type="predicted"/>
<keyword evidence="2" id="KW-1185">Reference proteome</keyword>
<dbReference type="AlphaFoldDB" id="A0A1V9YFK3"/>
<name>A0A1V9YFK3_ACHHY</name>
<reference evidence="1 2" key="1">
    <citation type="journal article" date="2014" name="Genome Biol. Evol.">
        <title>The secreted proteins of Achlya hypogyna and Thraustotheca clavata identify the ancestral oomycete secretome and reveal gene acquisitions by horizontal gene transfer.</title>
        <authorList>
            <person name="Misner I."/>
            <person name="Blouin N."/>
            <person name="Leonard G."/>
            <person name="Richards T.A."/>
            <person name="Lane C.E."/>
        </authorList>
    </citation>
    <scope>NUCLEOTIDE SEQUENCE [LARGE SCALE GENOMIC DNA]</scope>
    <source>
        <strain evidence="1 2">ATCC 48635</strain>
    </source>
</reference>
<dbReference type="STRING" id="1202772.A0A1V9YFK3"/>
<dbReference type="InterPro" id="IPR007528">
    <property type="entry name" value="RINT1_Tip20"/>
</dbReference>
<dbReference type="Gene3D" id="1.20.58.670">
    <property type="entry name" value="Dsl1p vesicle tethering complex, Tip20p subunit, domain D"/>
    <property type="match status" value="1"/>
</dbReference>
<dbReference type="OrthoDB" id="2189254at2759"/>
<protein>
    <submittedName>
        <fullName evidence="1">RAD50-interacting protein 1-like</fullName>
    </submittedName>
</protein>
<comment type="caution">
    <text evidence="1">The sequence shown here is derived from an EMBL/GenBank/DDBJ whole genome shotgun (WGS) entry which is preliminary data.</text>
</comment>
<dbReference type="Pfam" id="PF04437">
    <property type="entry name" value="RINT1_TIP1"/>
    <property type="match status" value="1"/>
</dbReference>
<dbReference type="EMBL" id="JNBR01001854">
    <property type="protein sequence ID" value="OQR84488.1"/>
    <property type="molecule type" value="Genomic_DNA"/>
</dbReference>
<gene>
    <name evidence="1" type="ORF">ACHHYP_13298</name>
</gene>
<dbReference type="PANTHER" id="PTHR13520">
    <property type="entry name" value="RAD50-INTERACTING PROTEIN 1 RINT-1"/>
    <property type="match status" value="1"/>
</dbReference>
<dbReference type="InterPro" id="IPR042044">
    <property type="entry name" value="EXOC6PINT-1/Sec15/Tip20_C_dom2"/>
</dbReference>
<evidence type="ECO:0000313" key="2">
    <source>
        <dbReference type="Proteomes" id="UP000243579"/>
    </source>
</evidence>
<accession>A0A1V9YFK3</accession>
<dbReference type="Gene3D" id="1.20.58.1420">
    <property type="entry name" value="Dsl1p vesicle tethering complex, Tip20p subunit, domain B"/>
    <property type="match status" value="1"/>
</dbReference>
<dbReference type="GO" id="GO:0070939">
    <property type="term" value="C:Dsl1/NZR complex"/>
    <property type="evidence" value="ECO:0007669"/>
    <property type="project" value="InterPro"/>
</dbReference>
<dbReference type="GO" id="GO:0006888">
    <property type="term" value="P:endoplasmic reticulum to Golgi vesicle-mediated transport"/>
    <property type="evidence" value="ECO:0007669"/>
    <property type="project" value="InterPro"/>
</dbReference>
<dbReference type="PROSITE" id="PS51386">
    <property type="entry name" value="RINT1_TIP20"/>
    <property type="match status" value="1"/>
</dbReference>
<dbReference type="GO" id="GO:0006890">
    <property type="term" value="P:retrograde vesicle-mediated transport, Golgi to endoplasmic reticulum"/>
    <property type="evidence" value="ECO:0007669"/>
    <property type="project" value="InterPro"/>
</dbReference>
<dbReference type="InterPro" id="IPR042042">
    <property type="entry name" value="Tip20p_domB"/>
</dbReference>
<dbReference type="GO" id="GO:0060628">
    <property type="term" value="P:regulation of ER to Golgi vesicle-mediated transport"/>
    <property type="evidence" value="ECO:0007669"/>
    <property type="project" value="TreeGrafter"/>
</dbReference>
<dbReference type="PANTHER" id="PTHR13520:SF0">
    <property type="entry name" value="RAD50-INTERACTING PROTEIN 1"/>
    <property type="match status" value="1"/>
</dbReference>
<evidence type="ECO:0000313" key="1">
    <source>
        <dbReference type="EMBL" id="OQR84488.1"/>
    </source>
</evidence>
<sequence>MLVHNVSSGEVAEIGAMERLQECEDRLEAMHAYKASEVNALLASAKDAMAGLLAQKLEIERALPGLAEKEEHHNAQQHAQMHNAAKEAEDLEVAIKDLHTYTGELCALIAPQTNHLWRLQRQVEYLKVLIQVETISERAKQEAKGNIDSLLELAAINATLPKLFGLEASLQLKLRTLITDRMSHLTHEYQKYHTQLLTAILVELDWPRQLSEAERVAMAPTCERFATTFTRLVQLQLSLTSVAVGDSAASTPDLWAMECLLKPVVRRFQYHFDTNKKTNDITKPEWFFTFVLEILQGHYDFIQQLVAPALAVASSDVRPPLDAMTMFIRGLLLPVRHKVSDILPLLLESAKSKPLLCHAIDEIVAFEKTLREDYGYVAVPPAQFKRSSVPTVLDLCAQSTRAFGLWTAMDRDYAQTFVATFLQGDTAWDEVLDGGDDLRVTNAAYAVASCLDALKQRFQALSDPGHRYGYVQQVLKPFLQHCYTLFAAFAKAQKLPATDTSRFCAALNSCHFVRLLLQEYDEMAVFVELLQMAKAAKIQQPVLRLPRVLDPLLHKDKAHGVKGALLGPASLIVPTAALSAAFSVGSSVWQAFHASERKLSTSTEADATDDTPEEELVLEGSMFENEITRFSRLVQALQADLLNASVTPILGRWDKHYNSSPMWIAANSVERHVPEVSSELSEGLALVHTYLMQARRELGQSLLQTYWKQLATELDGYLLGSILSHKTISIAGRAQLTVDVQALVGLFRSCTPKPHAYLRGICDACAVLSMDSKKAAVLKAALSDAGDKVDGMEQLSTMLEASQIHALRPSQTLLLLRA</sequence>
<dbReference type="Proteomes" id="UP000243579">
    <property type="component" value="Unassembled WGS sequence"/>
</dbReference>